<dbReference type="HOGENOM" id="CLU_049109_9_2_1"/>
<gene>
    <name evidence="7" type="ORF">PILCRDRAFT_826086</name>
</gene>
<keyword evidence="3" id="KW-0812">Transmembrane</keyword>
<dbReference type="PANTHER" id="PTHR11266">
    <property type="entry name" value="PEROXISOMAL MEMBRANE PROTEIN 2, PXMP2 MPV17"/>
    <property type="match status" value="1"/>
</dbReference>
<evidence type="ECO:0000256" key="1">
    <source>
        <dbReference type="ARBA" id="ARBA00004141"/>
    </source>
</evidence>
<name>A0A0C3BH76_PILCF</name>
<dbReference type="GO" id="GO:0005739">
    <property type="term" value="C:mitochondrion"/>
    <property type="evidence" value="ECO:0007669"/>
    <property type="project" value="TreeGrafter"/>
</dbReference>
<evidence type="ECO:0000313" key="8">
    <source>
        <dbReference type="Proteomes" id="UP000054166"/>
    </source>
</evidence>
<dbReference type="AlphaFoldDB" id="A0A0C3BH76"/>
<evidence type="ECO:0000256" key="4">
    <source>
        <dbReference type="ARBA" id="ARBA00022989"/>
    </source>
</evidence>
<protein>
    <submittedName>
        <fullName evidence="7">Uncharacterized protein</fullName>
    </submittedName>
</protein>
<dbReference type="EMBL" id="KN833032">
    <property type="protein sequence ID" value="KIM76692.1"/>
    <property type="molecule type" value="Genomic_DNA"/>
</dbReference>
<organism evidence="7 8">
    <name type="scientific">Piloderma croceum (strain F 1598)</name>
    <dbReference type="NCBI Taxonomy" id="765440"/>
    <lineage>
        <taxon>Eukaryota</taxon>
        <taxon>Fungi</taxon>
        <taxon>Dikarya</taxon>
        <taxon>Basidiomycota</taxon>
        <taxon>Agaricomycotina</taxon>
        <taxon>Agaricomycetes</taxon>
        <taxon>Agaricomycetidae</taxon>
        <taxon>Atheliales</taxon>
        <taxon>Atheliaceae</taxon>
        <taxon>Piloderma</taxon>
    </lineage>
</organism>
<dbReference type="GO" id="GO:0016020">
    <property type="term" value="C:membrane"/>
    <property type="evidence" value="ECO:0007669"/>
    <property type="project" value="UniProtKB-SubCell"/>
</dbReference>
<evidence type="ECO:0000256" key="6">
    <source>
        <dbReference type="RuleBase" id="RU363053"/>
    </source>
</evidence>
<evidence type="ECO:0000256" key="3">
    <source>
        <dbReference type="ARBA" id="ARBA00022692"/>
    </source>
</evidence>
<comment type="subcellular location">
    <subcellularLocation>
        <location evidence="1">Membrane</location>
        <topology evidence="1">Multi-pass membrane protein</topology>
    </subcellularLocation>
</comment>
<dbReference type="OrthoDB" id="430207at2759"/>
<keyword evidence="5" id="KW-0472">Membrane</keyword>
<proteinExistence type="inferred from homology"/>
<keyword evidence="4" id="KW-1133">Transmembrane helix</keyword>
<dbReference type="Pfam" id="PF04117">
    <property type="entry name" value="Mpv17_PMP22"/>
    <property type="match status" value="1"/>
</dbReference>
<keyword evidence="8" id="KW-1185">Reference proteome</keyword>
<reference evidence="8" key="2">
    <citation type="submission" date="2015-01" db="EMBL/GenBank/DDBJ databases">
        <title>Evolutionary Origins and Diversification of the Mycorrhizal Mutualists.</title>
        <authorList>
            <consortium name="DOE Joint Genome Institute"/>
            <consortium name="Mycorrhizal Genomics Consortium"/>
            <person name="Kohler A."/>
            <person name="Kuo A."/>
            <person name="Nagy L.G."/>
            <person name="Floudas D."/>
            <person name="Copeland A."/>
            <person name="Barry K.W."/>
            <person name="Cichocki N."/>
            <person name="Veneault-Fourrey C."/>
            <person name="LaButti K."/>
            <person name="Lindquist E.A."/>
            <person name="Lipzen A."/>
            <person name="Lundell T."/>
            <person name="Morin E."/>
            <person name="Murat C."/>
            <person name="Riley R."/>
            <person name="Ohm R."/>
            <person name="Sun H."/>
            <person name="Tunlid A."/>
            <person name="Henrissat B."/>
            <person name="Grigoriev I.V."/>
            <person name="Hibbett D.S."/>
            <person name="Martin F."/>
        </authorList>
    </citation>
    <scope>NUCLEOTIDE SEQUENCE [LARGE SCALE GENOMIC DNA]</scope>
    <source>
        <strain evidence="8">F 1598</strain>
    </source>
</reference>
<dbReference type="Proteomes" id="UP000054166">
    <property type="component" value="Unassembled WGS sequence"/>
</dbReference>
<evidence type="ECO:0000256" key="2">
    <source>
        <dbReference type="ARBA" id="ARBA00006824"/>
    </source>
</evidence>
<dbReference type="InParanoid" id="A0A0C3BH76"/>
<comment type="similarity">
    <text evidence="2 6">Belongs to the peroxisomal membrane protein PXMP2/4 family.</text>
</comment>
<dbReference type="PANTHER" id="PTHR11266:SF17">
    <property type="entry name" value="PROTEIN MPV17"/>
    <property type="match status" value="1"/>
</dbReference>
<accession>A0A0C3BH76</accession>
<dbReference type="InterPro" id="IPR007248">
    <property type="entry name" value="Mpv17_PMP22"/>
</dbReference>
<dbReference type="STRING" id="765440.A0A0C3BH76"/>
<reference evidence="7 8" key="1">
    <citation type="submission" date="2014-04" db="EMBL/GenBank/DDBJ databases">
        <authorList>
            <consortium name="DOE Joint Genome Institute"/>
            <person name="Kuo A."/>
            <person name="Tarkka M."/>
            <person name="Buscot F."/>
            <person name="Kohler A."/>
            <person name="Nagy L.G."/>
            <person name="Floudas D."/>
            <person name="Copeland A."/>
            <person name="Barry K.W."/>
            <person name="Cichocki N."/>
            <person name="Veneault-Fourrey C."/>
            <person name="LaButti K."/>
            <person name="Lindquist E.A."/>
            <person name="Lipzen A."/>
            <person name="Lundell T."/>
            <person name="Morin E."/>
            <person name="Murat C."/>
            <person name="Sun H."/>
            <person name="Tunlid A."/>
            <person name="Henrissat B."/>
            <person name="Grigoriev I.V."/>
            <person name="Hibbett D.S."/>
            <person name="Martin F."/>
            <person name="Nordberg H.P."/>
            <person name="Cantor M.N."/>
            <person name="Hua S.X."/>
        </authorList>
    </citation>
    <scope>NUCLEOTIDE SEQUENCE [LARGE SCALE GENOMIC DNA]</scope>
    <source>
        <strain evidence="7 8">F 1598</strain>
    </source>
</reference>
<evidence type="ECO:0000313" key="7">
    <source>
        <dbReference type="EMBL" id="KIM76692.1"/>
    </source>
</evidence>
<evidence type="ECO:0000256" key="5">
    <source>
        <dbReference type="ARBA" id="ARBA00023136"/>
    </source>
</evidence>
<sequence length="139" mass="15540">MSDVPGYGCAGALFGPIFTKWYQLLNKIQFPSATKATAYRVALDQGVATPAHIAFFFTSMTLLEGHPFSYAQERLNHAYQPTLLRNWAVFLPTQIINFGIVPHQLRFLVVGVVSLFWNTYLSAVNAQQKAIEEESDKLG</sequence>